<name>A0A1F6V7Y0_9PROT</name>
<evidence type="ECO:0000259" key="6">
    <source>
        <dbReference type="PROSITE" id="PS51123"/>
    </source>
</evidence>
<dbReference type="CDD" id="cd07185">
    <property type="entry name" value="OmpA_C-like"/>
    <property type="match status" value="1"/>
</dbReference>
<dbReference type="PRINTS" id="PR01021">
    <property type="entry name" value="OMPADOMAIN"/>
</dbReference>
<dbReference type="EMBL" id="MFSP01000106">
    <property type="protein sequence ID" value="OGI65589.1"/>
    <property type="molecule type" value="Genomic_DNA"/>
</dbReference>
<dbReference type="PANTHER" id="PTHR30329">
    <property type="entry name" value="STATOR ELEMENT OF FLAGELLAR MOTOR COMPLEX"/>
    <property type="match status" value="1"/>
</dbReference>
<dbReference type="PROSITE" id="PS51257">
    <property type="entry name" value="PROKAR_LIPOPROTEIN"/>
    <property type="match status" value="1"/>
</dbReference>
<evidence type="ECO:0000256" key="4">
    <source>
        <dbReference type="SAM" id="Coils"/>
    </source>
</evidence>
<feature type="domain" description="OmpA-like" evidence="6">
    <location>
        <begin position="173"/>
        <end position="290"/>
    </location>
</feature>
<keyword evidence="4" id="KW-0175">Coiled coil</keyword>
<evidence type="ECO:0000256" key="3">
    <source>
        <dbReference type="PROSITE-ProRule" id="PRU00473"/>
    </source>
</evidence>
<dbReference type="SUPFAM" id="SSF103088">
    <property type="entry name" value="OmpA-like"/>
    <property type="match status" value="1"/>
</dbReference>
<evidence type="ECO:0000256" key="2">
    <source>
        <dbReference type="ARBA" id="ARBA00023136"/>
    </source>
</evidence>
<dbReference type="InterPro" id="IPR006690">
    <property type="entry name" value="OMPA-like_CS"/>
</dbReference>
<accession>A0A1F6V7Y0</accession>
<evidence type="ECO:0000313" key="7">
    <source>
        <dbReference type="EMBL" id="OGI65589.1"/>
    </source>
</evidence>
<feature type="signal peptide" evidence="5">
    <location>
        <begin position="1"/>
        <end position="20"/>
    </location>
</feature>
<evidence type="ECO:0000256" key="1">
    <source>
        <dbReference type="ARBA" id="ARBA00004442"/>
    </source>
</evidence>
<evidence type="ECO:0000313" key="8">
    <source>
        <dbReference type="Proteomes" id="UP000179076"/>
    </source>
</evidence>
<dbReference type="PANTHER" id="PTHR30329:SF20">
    <property type="entry name" value="EXPORTED PROTEIN"/>
    <property type="match status" value="1"/>
</dbReference>
<feature type="chain" id="PRO_5009527164" description="OmpA-like domain-containing protein" evidence="5">
    <location>
        <begin position="21"/>
        <end position="298"/>
    </location>
</feature>
<sequence>MNTKYFFHLIAIALTFIAGCATTPIVSTQLNDANAAYQAAAGNPRVTKYAPLALREAEDALRAVETLRQQGADAATVNHRAYIARQKVAIAIQQANINAAEDDVAQARVERDKVILQARVNDADKLRRNAENLRNIAEVRAREADLARQQAERAKGELESMAQELSALKARGTERGLVLTLGDVLFGFDRAELTTGGQRVVGKLSDFLRRYNKRQVMVEGFTDSVGSETYNLGLSERRANAVRLSLIQRGVDPGRVRIQGFGTAYPVADNQSDAGRQQNRRVEIIISDDAGKIPARVP</sequence>
<proteinExistence type="predicted"/>
<dbReference type="PRINTS" id="PR01023">
    <property type="entry name" value="NAFLGMOTY"/>
</dbReference>
<keyword evidence="2 3" id="KW-0472">Membrane</keyword>
<gene>
    <name evidence="7" type="ORF">A2W18_12745</name>
</gene>
<feature type="coiled-coil region" evidence="4">
    <location>
        <begin position="90"/>
        <end position="171"/>
    </location>
</feature>
<organism evidence="7 8">
    <name type="scientific">Candidatus Muproteobacteria bacterium RBG_16_60_9</name>
    <dbReference type="NCBI Taxonomy" id="1817755"/>
    <lineage>
        <taxon>Bacteria</taxon>
        <taxon>Pseudomonadati</taxon>
        <taxon>Pseudomonadota</taxon>
        <taxon>Candidatus Muproteobacteria</taxon>
    </lineage>
</organism>
<dbReference type="InterPro" id="IPR036737">
    <property type="entry name" value="OmpA-like_sf"/>
</dbReference>
<dbReference type="InterPro" id="IPR025511">
    <property type="entry name" value="DUF4398"/>
</dbReference>
<dbReference type="GO" id="GO:0009279">
    <property type="term" value="C:cell outer membrane"/>
    <property type="evidence" value="ECO:0007669"/>
    <property type="project" value="UniProtKB-SubCell"/>
</dbReference>
<dbReference type="AlphaFoldDB" id="A0A1F6V7Y0"/>
<evidence type="ECO:0000256" key="5">
    <source>
        <dbReference type="SAM" id="SignalP"/>
    </source>
</evidence>
<dbReference type="PROSITE" id="PS51123">
    <property type="entry name" value="OMPA_2"/>
    <property type="match status" value="1"/>
</dbReference>
<dbReference type="Proteomes" id="UP000179076">
    <property type="component" value="Unassembled WGS sequence"/>
</dbReference>
<comment type="subcellular location">
    <subcellularLocation>
        <location evidence="1">Cell outer membrane</location>
    </subcellularLocation>
</comment>
<dbReference type="Gene3D" id="3.30.1330.60">
    <property type="entry name" value="OmpA-like domain"/>
    <property type="match status" value="1"/>
</dbReference>
<keyword evidence="5" id="KW-0732">Signal</keyword>
<dbReference type="InterPro" id="IPR006665">
    <property type="entry name" value="OmpA-like"/>
</dbReference>
<dbReference type="PROSITE" id="PS01068">
    <property type="entry name" value="OMPA_1"/>
    <property type="match status" value="1"/>
</dbReference>
<dbReference type="InterPro" id="IPR006664">
    <property type="entry name" value="OMP_bac"/>
</dbReference>
<dbReference type="Pfam" id="PF00691">
    <property type="entry name" value="OmpA"/>
    <property type="match status" value="1"/>
</dbReference>
<reference evidence="7 8" key="1">
    <citation type="journal article" date="2016" name="Nat. Commun.">
        <title>Thousands of microbial genomes shed light on interconnected biogeochemical processes in an aquifer system.</title>
        <authorList>
            <person name="Anantharaman K."/>
            <person name="Brown C.T."/>
            <person name="Hug L.A."/>
            <person name="Sharon I."/>
            <person name="Castelle C.J."/>
            <person name="Probst A.J."/>
            <person name="Thomas B.C."/>
            <person name="Singh A."/>
            <person name="Wilkins M.J."/>
            <person name="Karaoz U."/>
            <person name="Brodie E.L."/>
            <person name="Williams K.H."/>
            <person name="Hubbard S.S."/>
            <person name="Banfield J.F."/>
        </authorList>
    </citation>
    <scope>NUCLEOTIDE SEQUENCE [LARGE SCALE GENOMIC DNA]</scope>
</reference>
<protein>
    <recommendedName>
        <fullName evidence="6">OmpA-like domain-containing protein</fullName>
    </recommendedName>
</protein>
<dbReference type="Pfam" id="PF14346">
    <property type="entry name" value="DUF4398"/>
    <property type="match status" value="1"/>
</dbReference>
<comment type="caution">
    <text evidence="7">The sequence shown here is derived from an EMBL/GenBank/DDBJ whole genome shotgun (WGS) entry which is preliminary data.</text>
</comment>
<dbReference type="InterPro" id="IPR050330">
    <property type="entry name" value="Bact_OuterMem_StrucFunc"/>
</dbReference>